<dbReference type="eggNOG" id="COG0583">
    <property type="taxonomic scope" value="Bacteria"/>
</dbReference>
<dbReference type="GO" id="GO:0003700">
    <property type="term" value="F:DNA-binding transcription factor activity"/>
    <property type="evidence" value="ECO:0007669"/>
    <property type="project" value="InterPro"/>
</dbReference>
<dbReference type="InterPro" id="IPR036388">
    <property type="entry name" value="WH-like_DNA-bd_sf"/>
</dbReference>
<name>Q2NR26_SODGM</name>
<dbReference type="GO" id="GO:0005829">
    <property type="term" value="C:cytosol"/>
    <property type="evidence" value="ECO:0007669"/>
    <property type="project" value="TreeGrafter"/>
</dbReference>
<dbReference type="KEGG" id="sgl:SG2124"/>
<dbReference type="InterPro" id="IPR036390">
    <property type="entry name" value="WH_DNA-bd_sf"/>
</dbReference>
<dbReference type="InterPro" id="IPR050950">
    <property type="entry name" value="HTH-type_LysR_regulators"/>
</dbReference>
<keyword evidence="3" id="KW-0238">DNA-binding</keyword>
<sequence>MDIRTLRYFVEVIRQQSFTRAAAKLYVTQPTISKMLKHLEEELDCRLIVREGRTLKMTDSGRAVYQRGLTILNKFGQLQAELEDINALRKGAAAAGYTPYGGDTNGGAYRRFPPALPGYRAGDSGIWRRHHETGGAGRRFVSGADRADCRGRPRAGRAAAI</sequence>
<dbReference type="Pfam" id="PF00126">
    <property type="entry name" value="HTH_1"/>
    <property type="match status" value="1"/>
</dbReference>
<dbReference type="PANTHER" id="PTHR30419:SF8">
    <property type="entry name" value="NITROGEN ASSIMILATION TRANSCRIPTIONAL ACTIVATOR-RELATED"/>
    <property type="match status" value="1"/>
</dbReference>
<dbReference type="PRINTS" id="PR00039">
    <property type="entry name" value="HTHLYSR"/>
</dbReference>
<dbReference type="PROSITE" id="PS50931">
    <property type="entry name" value="HTH_LYSR"/>
    <property type="match status" value="1"/>
</dbReference>
<evidence type="ECO:0000256" key="2">
    <source>
        <dbReference type="ARBA" id="ARBA00023015"/>
    </source>
</evidence>
<evidence type="ECO:0000256" key="3">
    <source>
        <dbReference type="ARBA" id="ARBA00023125"/>
    </source>
</evidence>
<evidence type="ECO:0000256" key="4">
    <source>
        <dbReference type="ARBA" id="ARBA00023163"/>
    </source>
</evidence>
<dbReference type="STRING" id="343509.SG2124"/>
<evidence type="ECO:0000313" key="7">
    <source>
        <dbReference type="EMBL" id="BAE75399.1"/>
    </source>
</evidence>
<dbReference type="Gene3D" id="1.10.10.10">
    <property type="entry name" value="Winged helix-like DNA-binding domain superfamily/Winged helix DNA-binding domain"/>
    <property type="match status" value="1"/>
</dbReference>
<evidence type="ECO:0000256" key="1">
    <source>
        <dbReference type="ARBA" id="ARBA00009437"/>
    </source>
</evidence>
<dbReference type="PANTHER" id="PTHR30419">
    <property type="entry name" value="HTH-TYPE TRANSCRIPTIONAL REGULATOR YBHD"/>
    <property type="match status" value="1"/>
</dbReference>
<dbReference type="GO" id="GO:0003677">
    <property type="term" value="F:DNA binding"/>
    <property type="evidence" value="ECO:0007669"/>
    <property type="project" value="UniProtKB-KW"/>
</dbReference>
<reference evidence="7 8" key="1">
    <citation type="journal article" date="2006" name="Genome Res.">
        <title>Massive genome erosion and functional adaptations provide insights into the symbiotic lifestyle of Sodalis glossinidius in the tsetse host.</title>
        <authorList>
            <person name="Toh H."/>
            <person name="Weiss B.L."/>
            <person name="Perkin S.A.H."/>
            <person name="Yamashita A."/>
            <person name="Oshima K."/>
            <person name="Hattori M."/>
            <person name="Aksoy S."/>
        </authorList>
    </citation>
    <scope>NUCLEOTIDE SEQUENCE [LARGE SCALE GENOMIC DNA]</scope>
    <source>
        <strain evidence="8">morsitans</strain>
    </source>
</reference>
<evidence type="ECO:0000256" key="5">
    <source>
        <dbReference type="SAM" id="MobiDB-lite"/>
    </source>
</evidence>
<accession>Q2NR26</accession>
<dbReference type="Proteomes" id="UP000001932">
    <property type="component" value="Chromosome"/>
</dbReference>
<dbReference type="SUPFAM" id="SSF46785">
    <property type="entry name" value="Winged helix' DNA-binding domain"/>
    <property type="match status" value="1"/>
</dbReference>
<feature type="domain" description="HTH lysR-type" evidence="6">
    <location>
        <begin position="1"/>
        <end position="58"/>
    </location>
</feature>
<feature type="region of interest" description="Disordered" evidence="5">
    <location>
        <begin position="137"/>
        <end position="161"/>
    </location>
</feature>
<protein>
    <submittedName>
        <fullName evidence="7">LysR-family transcriptional regulator</fullName>
    </submittedName>
</protein>
<organism evidence="7 8">
    <name type="scientific">Sodalis glossinidius (strain morsitans)</name>
    <dbReference type="NCBI Taxonomy" id="343509"/>
    <lineage>
        <taxon>Bacteria</taxon>
        <taxon>Pseudomonadati</taxon>
        <taxon>Pseudomonadota</taxon>
        <taxon>Gammaproteobacteria</taxon>
        <taxon>Enterobacterales</taxon>
        <taxon>Bruguierivoracaceae</taxon>
        <taxon>Sodalis</taxon>
    </lineage>
</organism>
<evidence type="ECO:0000313" key="8">
    <source>
        <dbReference type="Proteomes" id="UP000001932"/>
    </source>
</evidence>
<dbReference type="InterPro" id="IPR000847">
    <property type="entry name" value="LysR_HTH_N"/>
</dbReference>
<keyword evidence="4" id="KW-0804">Transcription</keyword>
<keyword evidence="2" id="KW-0805">Transcription regulation</keyword>
<dbReference type="HOGENOM" id="CLU_1893019_0_0_6"/>
<dbReference type="EMBL" id="AP008232">
    <property type="protein sequence ID" value="BAE75399.1"/>
    <property type="molecule type" value="Genomic_DNA"/>
</dbReference>
<comment type="similarity">
    <text evidence="1">Belongs to the LysR transcriptional regulatory family.</text>
</comment>
<gene>
    <name evidence="7" type="ordered locus">SG2124</name>
</gene>
<dbReference type="AlphaFoldDB" id="Q2NR26"/>
<proteinExistence type="inferred from homology"/>
<evidence type="ECO:0000259" key="6">
    <source>
        <dbReference type="PROSITE" id="PS50931"/>
    </source>
</evidence>
<keyword evidence="8" id="KW-1185">Reference proteome</keyword>
<dbReference type="FunFam" id="1.10.10.10:FF:000001">
    <property type="entry name" value="LysR family transcriptional regulator"/>
    <property type="match status" value="1"/>
</dbReference>